<evidence type="ECO:0000259" key="3">
    <source>
        <dbReference type="PROSITE" id="PS50977"/>
    </source>
</evidence>
<feature type="DNA-binding region" description="H-T-H motif" evidence="2">
    <location>
        <begin position="30"/>
        <end position="49"/>
    </location>
</feature>
<gene>
    <name evidence="4" type="ORF">VHP8226_00122</name>
</gene>
<name>A0ABN8DCH6_9VIBR</name>
<dbReference type="PANTHER" id="PTHR30055">
    <property type="entry name" value="HTH-TYPE TRANSCRIPTIONAL REGULATOR RUTR"/>
    <property type="match status" value="1"/>
</dbReference>
<dbReference type="PROSITE" id="PS01081">
    <property type="entry name" value="HTH_TETR_1"/>
    <property type="match status" value="1"/>
</dbReference>
<dbReference type="PANTHER" id="PTHR30055:SF207">
    <property type="entry name" value="HTH-TYPE TRANSCRIPTIONAL REPRESSOR FATR"/>
    <property type="match status" value="1"/>
</dbReference>
<accession>A0ABN8DCH6</accession>
<dbReference type="Pfam" id="PF22604">
    <property type="entry name" value="TetR_HI_0893_C"/>
    <property type="match status" value="1"/>
</dbReference>
<evidence type="ECO:0000256" key="1">
    <source>
        <dbReference type="ARBA" id="ARBA00023125"/>
    </source>
</evidence>
<evidence type="ECO:0000313" key="5">
    <source>
        <dbReference type="Proteomes" id="UP000838160"/>
    </source>
</evidence>
<feature type="domain" description="HTH tetR-type" evidence="3">
    <location>
        <begin position="7"/>
        <end position="67"/>
    </location>
</feature>
<dbReference type="InterPro" id="IPR009057">
    <property type="entry name" value="Homeodomain-like_sf"/>
</dbReference>
<proteinExistence type="predicted"/>
<keyword evidence="5" id="KW-1185">Reference proteome</keyword>
<dbReference type="EMBL" id="CAKLCM010000001">
    <property type="protein sequence ID" value="CAH0524313.1"/>
    <property type="molecule type" value="Genomic_DNA"/>
</dbReference>
<dbReference type="PRINTS" id="PR00455">
    <property type="entry name" value="HTHTETR"/>
</dbReference>
<dbReference type="InterPro" id="IPR050109">
    <property type="entry name" value="HTH-type_TetR-like_transc_reg"/>
</dbReference>
<evidence type="ECO:0000313" key="4">
    <source>
        <dbReference type="EMBL" id="CAH0524313.1"/>
    </source>
</evidence>
<evidence type="ECO:0000256" key="2">
    <source>
        <dbReference type="PROSITE-ProRule" id="PRU00335"/>
    </source>
</evidence>
<dbReference type="Pfam" id="PF00440">
    <property type="entry name" value="TetR_N"/>
    <property type="match status" value="1"/>
</dbReference>
<dbReference type="SUPFAM" id="SSF46689">
    <property type="entry name" value="Homeodomain-like"/>
    <property type="match status" value="1"/>
</dbReference>
<reference evidence="4" key="1">
    <citation type="submission" date="2021-12" db="EMBL/GenBank/DDBJ databases">
        <authorList>
            <person name="Rodrigo-Torres L."/>
            <person name="Arahal R. D."/>
            <person name="Lucena T."/>
        </authorList>
    </citation>
    <scope>NUCLEOTIDE SEQUENCE</scope>
    <source>
        <strain evidence="4">CECT 8226</strain>
    </source>
</reference>
<dbReference type="InterPro" id="IPR023772">
    <property type="entry name" value="DNA-bd_HTH_TetR-type_CS"/>
</dbReference>
<dbReference type="InterPro" id="IPR001647">
    <property type="entry name" value="HTH_TetR"/>
</dbReference>
<protein>
    <submittedName>
        <fullName evidence="4">HTH-type transcriptional regulator</fullName>
    </submittedName>
</protein>
<organism evidence="4 5">
    <name type="scientific">Vibrio hippocampi</name>
    <dbReference type="NCBI Taxonomy" id="654686"/>
    <lineage>
        <taxon>Bacteria</taxon>
        <taxon>Pseudomonadati</taxon>
        <taxon>Pseudomonadota</taxon>
        <taxon>Gammaproteobacteria</taxon>
        <taxon>Vibrionales</taxon>
        <taxon>Vibrionaceae</taxon>
        <taxon>Vibrio</taxon>
    </lineage>
</organism>
<dbReference type="Gene3D" id="1.10.357.10">
    <property type="entry name" value="Tetracycline Repressor, domain 2"/>
    <property type="match status" value="1"/>
</dbReference>
<sequence>MTTMNTTDKRLQILEATKKTVASVGIQGVSMQKLAQEAGVATGTIYRYFNDKDHLLEELRYYVMSQMADAIQKNVDTKQPLKQQYRTMWLNIWCIAASNIDSLKARVQYDSIPLQDNQKARQHERKMFAMVDGLFTEGKKQGVFKDLDNEILSGLSLEVSVSLARKHILGIYQLEDNALEAAIEASWDAIIKH</sequence>
<dbReference type="InterPro" id="IPR054422">
    <property type="entry name" value="TetR-like_HI_0893_C"/>
</dbReference>
<dbReference type="PROSITE" id="PS50977">
    <property type="entry name" value="HTH_TETR_2"/>
    <property type="match status" value="1"/>
</dbReference>
<comment type="caution">
    <text evidence="4">The sequence shown here is derived from an EMBL/GenBank/DDBJ whole genome shotgun (WGS) entry which is preliminary data.</text>
</comment>
<dbReference type="Proteomes" id="UP000838160">
    <property type="component" value="Unassembled WGS sequence"/>
</dbReference>
<keyword evidence="1 2" id="KW-0238">DNA-binding</keyword>